<feature type="active site" evidence="2">
    <location>
        <position position="16"/>
    </location>
</feature>
<evidence type="ECO:0000313" key="4">
    <source>
        <dbReference type="Proteomes" id="UP000290909"/>
    </source>
</evidence>
<dbReference type="EC" id="2.5.1.-" evidence="2"/>
<dbReference type="CDD" id="cd00475">
    <property type="entry name" value="Cis_IPPS"/>
    <property type="match status" value="1"/>
</dbReference>
<evidence type="ECO:0000256" key="1">
    <source>
        <dbReference type="ARBA" id="ARBA00022679"/>
    </source>
</evidence>
<name>A0A449BL74_9MOLU</name>
<dbReference type="SUPFAM" id="SSF64005">
    <property type="entry name" value="Undecaprenyl diphosphate synthase"/>
    <property type="match status" value="1"/>
</dbReference>
<protein>
    <recommendedName>
        <fullName evidence="2">Isoprenyl transferase</fullName>
        <ecNumber evidence="2">2.5.1.-</ecNumber>
    </recommendedName>
</protein>
<dbReference type="InterPro" id="IPR018520">
    <property type="entry name" value="UPP_synth-like_CS"/>
</dbReference>
<feature type="binding site" evidence="2">
    <location>
        <position position="16"/>
    </location>
    <ligand>
        <name>Mg(2+)</name>
        <dbReference type="ChEBI" id="CHEBI:18420"/>
    </ligand>
</feature>
<feature type="binding site" evidence="2">
    <location>
        <begin position="61"/>
        <end position="63"/>
    </location>
    <ligand>
        <name>substrate</name>
    </ligand>
</feature>
<dbReference type="PANTHER" id="PTHR10291:SF0">
    <property type="entry name" value="DEHYDRODOLICHYL DIPHOSPHATE SYNTHASE 2"/>
    <property type="match status" value="1"/>
</dbReference>
<evidence type="ECO:0000256" key="2">
    <source>
        <dbReference type="HAMAP-Rule" id="MF_01139"/>
    </source>
</evidence>
<feature type="binding site" evidence="2">
    <location>
        <position position="33"/>
    </location>
    <ligand>
        <name>substrate</name>
    </ligand>
</feature>
<dbReference type="GO" id="GO:0045547">
    <property type="term" value="F:ditrans,polycis-polyprenyl diphosphate synthase [(2E,6E)-farnesyl diphosphate specific] activity"/>
    <property type="evidence" value="ECO:0007669"/>
    <property type="project" value="TreeGrafter"/>
</dbReference>
<evidence type="ECO:0000313" key="3">
    <source>
        <dbReference type="EMBL" id="VEU83218.1"/>
    </source>
</evidence>
<dbReference type="Proteomes" id="UP000290909">
    <property type="component" value="Chromosome"/>
</dbReference>
<comment type="function">
    <text evidence="2">Catalyzes the condensation of isopentenyl diphosphate (IPP) with allylic pyrophosphates generating different type of terpenoids.</text>
</comment>
<dbReference type="HAMAP" id="MF_01139">
    <property type="entry name" value="ISPT"/>
    <property type="match status" value="1"/>
</dbReference>
<keyword evidence="2" id="KW-0460">Magnesium</keyword>
<feature type="binding site" evidence="2">
    <location>
        <position position="21"/>
    </location>
    <ligand>
        <name>substrate</name>
    </ligand>
</feature>
<dbReference type="PANTHER" id="PTHR10291">
    <property type="entry name" value="DEHYDRODOLICHYL DIPHOSPHATE SYNTHASE FAMILY MEMBER"/>
    <property type="match status" value="1"/>
</dbReference>
<comment type="cofactor">
    <cofactor evidence="2">
        <name>Mg(2+)</name>
        <dbReference type="ChEBI" id="CHEBI:18420"/>
    </cofactor>
    <text evidence="2">Binds 2 magnesium ions per subunit.</text>
</comment>
<feature type="binding site" evidence="2">
    <location>
        <begin position="177"/>
        <end position="179"/>
    </location>
    <ligand>
        <name>substrate</name>
    </ligand>
</feature>
<dbReference type="InterPro" id="IPR036424">
    <property type="entry name" value="UPP_synth-like_sf"/>
</dbReference>
<keyword evidence="4" id="KW-1185">Reference proteome</keyword>
<proteinExistence type="inferred from homology"/>
<feature type="binding site" evidence="2">
    <location>
        <position position="171"/>
    </location>
    <ligand>
        <name>substrate</name>
    </ligand>
</feature>
<keyword evidence="1 2" id="KW-0808">Transferase</keyword>
<feature type="binding site" evidence="2">
    <location>
        <position position="67"/>
    </location>
    <ligand>
        <name>substrate</name>
    </ligand>
</feature>
<keyword evidence="2" id="KW-0479">Metal-binding</keyword>
<dbReference type="InterPro" id="IPR001441">
    <property type="entry name" value="UPP_synth-like"/>
</dbReference>
<comment type="similarity">
    <text evidence="2">Belongs to the UPP synthase family.</text>
</comment>
<organism evidence="3 4">
    <name type="scientific">Acholeplasma hippikon</name>
    <dbReference type="NCBI Taxonomy" id="264636"/>
    <lineage>
        <taxon>Bacteria</taxon>
        <taxon>Bacillati</taxon>
        <taxon>Mycoplasmatota</taxon>
        <taxon>Mollicutes</taxon>
        <taxon>Acholeplasmatales</taxon>
        <taxon>Acholeplasmataceae</taxon>
        <taxon>Acholeplasma</taxon>
    </lineage>
</organism>
<dbReference type="KEGG" id="ahk:NCTC10172_01278"/>
<feature type="binding site" evidence="2">
    <location>
        <position position="190"/>
    </location>
    <ligand>
        <name>Mg(2+)</name>
        <dbReference type="ChEBI" id="CHEBI:18420"/>
    </ligand>
</feature>
<sequence>MRNISNLPNHIAIILDGNGRWAKKRGLPRQLGHYQGALNLVTIANYANERGIKQLTVYAFSTENWKRPKEEVDYLMTKPVEMIEKNIEKFKSSTIKIQVKGRRDRIPEALLNSIVNLENITKDHTGLVLNVCLDYGAYDELITAMRLAKEISIEEIEKNLMVKDAVDLLIRTSGEMRVSNFLLWQIAYAEFYFTKKHWPAFSKKELEKALKSYSKRQRRFGGLNKWNKEL</sequence>
<reference evidence="3 4" key="1">
    <citation type="submission" date="2019-01" db="EMBL/GenBank/DDBJ databases">
        <authorList>
            <consortium name="Pathogen Informatics"/>
        </authorList>
    </citation>
    <scope>NUCLEOTIDE SEQUENCE [LARGE SCALE GENOMIC DNA]</scope>
    <source>
        <strain evidence="3 4">NCTC10172</strain>
    </source>
</reference>
<dbReference type="AlphaFoldDB" id="A0A449BL74"/>
<dbReference type="GO" id="GO:0016094">
    <property type="term" value="P:polyprenol biosynthetic process"/>
    <property type="evidence" value="ECO:0007669"/>
    <property type="project" value="TreeGrafter"/>
</dbReference>
<dbReference type="Pfam" id="PF01255">
    <property type="entry name" value="Prenyltransf"/>
    <property type="match status" value="1"/>
</dbReference>
<dbReference type="STRING" id="1408416.GCA_000702765_01243"/>
<gene>
    <name evidence="3" type="primary">uppS</name>
    <name evidence="3" type="ORF">NCTC10172_01278</name>
</gene>
<dbReference type="EMBL" id="LR215050">
    <property type="protein sequence ID" value="VEU83218.1"/>
    <property type="molecule type" value="Genomic_DNA"/>
</dbReference>
<feature type="binding site" evidence="2">
    <location>
        <position position="65"/>
    </location>
    <ligand>
        <name>substrate</name>
    </ligand>
</feature>
<accession>A0A449BL74</accession>
<feature type="binding site" evidence="2">
    <location>
        <begin position="17"/>
        <end position="20"/>
    </location>
    <ligand>
        <name>substrate</name>
    </ligand>
</feature>
<dbReference type="PROSITE" id="PS01066">
    <property type="entry name" value="UPP_SYNTHASE"/>
    <property type="match status" value="1"/>
</dbReference>
<feature type="binding site" evidence="2">
    <location>
        <position position="29"/>
    </location>
    <ligand>
        <name>substrate</name>
    </ligand>
</feature>
<feature type="active site" description="Proton acceptor" evidence="2">
    <location>
        <position position="64"/>
    </location>
</feature>
<dbReference type="GO" id="GO:0000287">
    <property type="term" value="F:magnesium ion binding"/>
    <property type="evidence" value="ECO:0007669"/>
    <property type="project" value="UniProtKB-UniRule"/>
</dbReference>
<comment type="subunit">
    <text evidence="2">Homodimer.</text>
</comment>
<dbReference type="NCBIfam" id="TIGR00055">
    <property type="entry name" value="uppS"/>
    <property type="match status" value="1"/>
</dbReference>
<dbReference type="Gene3D" id="3.40.1180.10">
    <property type="entry name" value="Decaprenyl diphosphate synthase-like"/>
    <property type="match status" value="1"/>
</dbReference>